<dbReference type="InterPro" id="IPR001356">
    <property type="entry name" value="HD"/>
</dbReference>
<feature type="region of interest" description="Disordered" evidence="6">
    <location>
        <begin position="175"/>
        <end position="206"/>
    </location>
</feature>
<dbReference type="CDD" id="cd00086">
    <property type="entry name" value="homeodomain"/>
    <property type="match status" value="1"/>
</dbReference>
<evidence type="ECO:0000313" key="9">
    <source>
        <dbReference type="Proteomes" id="UP001164746"/>
    </source>
</evidence>
<dbReference type="SUPFAM" id="SSF46689">
    <property type="entry name" value="Homeodomain-like"/>
    <property type="match status" value="1"/>
</dbReference>
<dbReference type="SMART" id="SM00389">
    <property type="entry name" value="HOX"/>
    <property type="match status" value="1"/>
</dbReference>
<organism evidence="8 9">
    <name type="scientific">Mya arenaria</name>
    <name type="common">Soft-shell clam</name>
    <dbReference type="NCBI Taxonomy" id="6604"/>
    <lineage>
        <taxon>Eukaryota</taxon>
        <taxon>Metazoa</taxon>
        <taxon>Spiralia</taxon>
        <taxon>Lophotrochozoa</taxon>
        <taxon>Mollusca</taxon>
        <taxon>Bivalvia</taxon>
        <taxon>Autobranchia</taxon>
        <taxon>Heteroconchia</taxon>
        <taxon>Euheterodonta</taxon>
        <taxon>Imparidentia</taxon>
        <taxon>Neoheterodontei</taxon>
        <taxon>Myida</taxon>
        <taxon>Myoidea</taxon>
        <taxon>Myidae</taxon>
        <taxon>Mya</taxon>
    </lineage>
</organism>
<proteinExistence type="predicted"/>
<evidence type="ECO:0000256" key="6">
    <source>
        <dbReference type="SAM" id="MobiDB-lite"/>
    </source>
</evidence>
<evidence type="ECO:0000256" key="2">
    <source>
        <dbReference type="ARBA" id="ARBA00023125"/>
    </source>
</evidence>
<evidence type="ECO:0000256" key="3">
    <source>
        <dbReference type="ARBA" id="ARBA00023155"/>
    </source>
</evidence>
<protein>
    <submittedName>
        <fullName evidence="8">AL-like protein</fullName>
    </submittedName>
</protein>
<dbReference type="PANTHER" id="PTHR24329:SF543">
    <property type="entry name" value="FI01017P-RELATED"/>
    <property type="match status" value="1"/>
</dbReference>
<evidence type="ECO:0000259" key="7">
    <source>
        <dbReference type="SMART" id="SM00389"/>
    </source>
</evidence>
<feature type="region of interest" description="Disordered" evidence="6">
    <location>
        <begin position="1"/>
        <end position="20"/>
    </location>
</feature>
<feature type="domain" description="Homeobox" evidence="7">
    <location>
        <begin position="22"/>
        <end position="84"/>
    </location>
</feature>
<keyword evidence="2 5" id="KW-0238">DNA-binding</keyword>
<dbReference type="PANTHER" id="PTHR24329">
    <property type="entry name" value="HOMEOBOX PROTEIN ARISTALESS"/>
    <property type="match status" value="1"/>
</dbReference>
<comment type="subcellular location">
    <subcellularLocation>
        <location evidence="1 5">Nucleus</location>
    </subcellularLocation>
</comment>
<dbReference type="InterPro" id="IPR017970">
    <property type="entry name" value="Homeobox_CS"/>
</dbReference>
<keyword evidence="4 5" id="KW-0539">Nucleus</keyword>
<dbReference type="Proteomes" id="UP001164746">
    <property type="component" value="Chromosome 15"/>
</dbReference>
<dbReference type="Pfam" id="PF00046">
    <property type="entry name" value="Homeodomain"/>
    <property type="match status" value="1"/>
</dbReference>
<dbReference type="PROSITE" id="PS00027">
    <property type="entry name" value="HOMEOBOX_1"/>
    <property type="match status" value="1"/>
</dbReference>
<accession>A0ABY7G2F7</accession>
<keyword evidence="9" id="KW-1185">Reference proteome</keyword>
<name>A0ABY7G2F7_MYAAR</name>
<feature type="compositionally biased region" description="Polar residues" evidence="6">
    <location>
        <begin position="175"/>
        <end position="185"/>
    </location>
</feature>
<evidence type="ECO:0000256" key="1">
    <source>
        <dbReference type="ARBA" id="ARBA00004123"/>
    </source>
</evidence>
<gene>
    <name evidence="8" type="ORF">MAR_014327</name>
</gene>
<dbReference type="InterPro" id="IPR009057">
    <property type="entry name" value="Homeodomain-like_sf"/>
</dbReference>
<reference evidence="8" key="1">
    <citation type="submission" date="2022-11" db="EMBL/GenBank/DDBJ databases">
        <title>Centuries of genome instability and evolution in soft-shell clam transmissible cancer (bioRxiv).</title>
        <authorList>
            <person name="Hart S.F.M."/>
            <person name="Yonemitsu M.A."/>
            <person name="Giersch R.M."/>
            <person name="Beal B.F."/>
            <person name="Arriagada G."/>
            <person name="Davis B.W."/>
            <person name="Ostrander E.A."/>
            <person name="Goff S.P."/>
            <person name="Metzger M.J."/>
        </authorList>
    </citation>
    <scope>NUCLEOTIDE SEQUENCE</scope>
    <source>
        <strain evidence="8">MELC-2E11</strain>
        <tissue evidence="8">Siphon/mantle</tissue>
    </source>
</reference>
<dbReference type="Gene3D" id="1.10.10.60">
    <property type="entry name" value="Homeodomain-like"/>
    <property type="match status" value="1"/>
</dbReference>
<keyword evidence="3 5" id="KW-0371">Homeobox</keyword>
<sequence>SRSPVDFERPSCSEDEYSKRKQRRYRTTFTSMQLEELERAFQKTHYPDVFTREELAMRIDLTEARVQVWFQNRRAKWRKKEKVGPAGHPFTGGSFPPPLSPRHVTPQAQTLSDLLFKAYETHFLQKYALPGPLSPFQSRHPVFASFPPILRNSMAPMGFGNDVIIPSMPHSFDTSLYQSRSSKPSFESKAKDSGSPERQTMHVSSIDVLRRRAQEYDVRPEFD</sequence>
<dbReference type="EMBL" id="CP111026">
    <property type="protein sequence ID" value="WAR28623.1"/>
    <property type="molecule type" value="Genomic_DNA"/>
</dbReference>
<evidence type="ECO:0000256" key="4">
    <source>
        <dbReference type="ARBA" id="ARBA00023242"/>
    </source>
</evidence>
<feature type="non-terminal residue" evidence="8">
    <location>
        <position position="223"/>
    </location>
</feature>
<dbReference type="InterPro" id="IPR050649">
    <property type="entry name" value="Paired_Homeobox_TFs"/>
</dbReference>
<feature type="compositionally biased region" description="Basic and acidic residues" evidence="6">
    <location>
        <begin position="1"/>
        <end position="19"/>
    </location>
</feature>
<feature type="compositionally biased region" description="Basic and acidic residues" evidence="6">
    <location>
        <begin position="186"/>
        <end position="195"/>
    </location>
</feature>
<evidence type="ECO:0000313" key="8">
    <source>
        <dbReference type="EMBL" id="WAR28623.1"/>
    </source>
</evidence>
<evidence type="ECO:0000256" key="5">
    <source>
        <dbReference type="RuleBase" id="RU000682"/>
    </source>
</evidence>
<feature type="region of interest" description="Disordered" evidence="6">
    <location>
        <begin position="80"/>
        <end position="104"/>
    </location>
</feature>